<dbReference type="AlphaFoldDB" id="K4KKN7"/>
<sequence>MVYFRWILLALLLLPAWLLVTAPATLVAQAAAAGGLQLSGLHGSLWTGSAESARLQLAPVRGRALVFDLGELDWRLEPMSLLGLNACARISASLSSQQFQGRVCAGLGGETRISDLRLNVPANFVRLMAPIEANGKLMLALDELSLSGNRITGLSGSGRIENLSVLMGRDWQSFGNLNLAVGVAGDKTPLFTADIISDDKAIQWFASAPEITLTHAGPDMLLSTQLQLSESYRLQWENMLGMAGFEARDGGFVMDVKLP</sequence>
<accession>K4KKN7</accession>
<keyword evidence="12" id="KW-1185">Reference proteome</keyword>
<gene>
    <name evidence="11" type="ordered locus">M5M_12085</name>
</gene>
<evidence type="ECO:0000313" key="12">
    <source>
        <dbReference type="Proteomes" id="UP000000466"/>
    </source>
</evidence>
<comment type="similarity">
    <text evidence="2">Belongs to the GSP N family.</text>
</comment>
<evidence type="ECO:0000256" key="4">
    <source>
        <dbReference type="ARBA" id="ARBA00022448"/>
    </source>
</evidence>
<dbReference type="Pfam" id="PF01203">
    <property type="entry name" value="T2SSN"/>
    <property type="match status" value="1"/>
</dbReference>
<keyword evidence="8" id="KW-0653">Protein transport</keyword>
<dbReference type="eggNOG" id="ENOG502ZC38">
    <property type="taxonomic scope" value="Bacteria"/>
</dbReference>
<keyword evidence="6" id="KW-0997">Cell inner membrane</keyword>
<dbReference type="OrthoDB" id="6118198at2"/>
<evidence type="ECO:0000256" key="1">
    <source>
        <dbReference type="ARBA" id="ARBA00004533"/>
    </source>
</evidence>
<dbReference type="InterPro" id="IPR022792">
    <property type="entry name" value="T2SS_protein-GspN"/>
</dbReference>
<keyword evidence="4" id="KW-0813">Transport</keyword>
<name>K4KKN7_SIMAS</name>
<dbReference type="GO" id="GO:0005886">
    <property type="term" value="C:plasma membrane"/>
    <property type="evidence" value="ECO:0007669"/>
    <property type="project" value="UniProtKB-SubCell"/>
</dbReference>
<dbReference type="GO" id="GO:0015628">
    <property type="term" value="P:protein secretion by the type II secretion system"/>
    <property type="evidence" value="ECO:0007669"/>
    <property type="project" value="InterPro"/>
</dbReference>
<dbReference type="Proteomes" id="UP000000466">
    <property type="component" value="Chromosome"/>
</dbReference>
<evidence type="ECO:0000313" key="11">
    <source>
        <dbReference type="EMBL" id="AFU99586.1"/>
    </source>
</evidence>
<evidence type="ECO:0000256" key="6">
    <source>
        <dbReference type="ARBA" id="ARBA00022519"/>
    </source>
</evidence>
<evidence type="ECO:0000256" key="2">
    <source>
        <dbReference type="ARBA" id="ARBA00007208"/>
    </source>
</evidence>
<keyword evidence="7" id="KW-0812">Transmembrane</keyword>
<organism evidence="11 12">
    <name type="scientific">Simiduia agarivorans (strain DSM 21679 / JCM 13881 / BCRC 17597 / SA1)</name>
    <dbReference type="NCBI Taxonomy" id="1117647"/>
    <lineage>
        <taxon>Bacteria</taxon>
        <taxon>Pseudomonadati</taxon>
        <taxon>Pseudomonadota</taxon>
        <taxon>Gammaproteobacteria</taxon>
        <taxon>Cellvibrionales</taxon>
        <taxon>Cellvibrionaceae</taxon>
        <taxon>Simiduia</taxon>
    </lineage>
</organism>
<evidence type="ECO:0000256" key="9">
    <source>
        <dbReference type="ARBA" id="ARBA00023136"/>
    </source>
</evidence>
<keyword evidence="9" id="KW-0472">Membrane</keyword>
<evidence type="ECO:0000256" key="8">
    <source>
        <dbReference type="ARBA" id="ARBA00022927"/>
    </source>
</evidence>
<evidence type="ECO:0000256" key="10">
    <source>
        <dbReference type="ARBA" id="ARBA00030772"/>
    </source>
</evidence>
<evidence type="ECO:0000256" key="3">
    <source>
        <dbReference type="ARBA" id="ARBA00021563"/>
    </source>
</evidence>
<comment type="subcellular location">
    <subcellularLocation>
        <location evidence="1">Cell inner membrane</location>
    </subcellularLocation>
</comment>
<dbReference type="EMBL" id="CP003746">
    <property type="protein sequence ID" value="AFU99586.1"/>
    <property type="molecule type" value="Genomic_DNA"/>
</dbReference>
<dbReference type="KEGG" id="saga:M5M_12085"/>
<reference evidence="11 12" key="1">
    <citation type="journal article" date="2013" name="Genome Announc.">
        <title>Complete genome sequence of Simiduia agarivorans SA1(T), a marine bacterium able to degrade a variety of polysaccharides.</title>
        <authorList>
            <person name="Lin S.Y."/>
            <person name="Shieh W.Y."/>
            <person name="Chen J.S."/>
            <person name="Tang S.L."/>
        </authorList>
    </citation>
    <scope>NUCLEOTIDE SEQUENCE [LARGE SCALE GENOMIC DNA]</scope>
    <source>
        <strain evidence="12">DSM 21679 / JCM 13881 / BCRC 17597 / SA1</strain>
    </source>
</reference>
<dbReference type="HOGENOM" id="CLU_1073238_0_0_6"/>
<dbReference type="RefSeq" id="WP_015047750.1">
    <property type="nucleotide sequence ID" value="NC_018868.3"/>
</dbReference>
<evidence type="ECO:0000256" key="5">
    <source>
        <dbReference type="ARBA" id="ARBA00022475"/>
    </source>
</evidence>
<protein>
    <recommendedName>
        <fullName evidence="3">Type II secretion system protein N</fullName>
    </recommendedName>
    <alternativeName>
        <fullName evidence="10">General secretion pathway protein N</fullName>
    </alternativeName>
</protein>
<dbReference type="GO" id="GO:0015627">
    <property type="term" value="C:type II protein secretion system complex"/>
    <property type="evidence" value="ECO:0007669"/>
    <property type="project" value="InterPro"/>
</dbReference>
<dbReference type="STRING" id="1117647.M5M_12085"/>
<proteinExistence type="inferred from homology"/>
<keyword evidence="5" id="KW-1003">Cell membrane</keyword>
<evidence type="ECO:0000256" key="7">
    <source>
        <dbReference type="ARBA" id="ARBA00022692"/>
    </source>
</evidence>